<reference evidence="5" key="1">
    <citation type="journal article" date="2019" name="Int. J. Syst. Evol. Microbiol.">
        <title>The Global Catalogue of Microorganisms (GCM) 10K type strain sequencing project: providing services to taxonomists for standard genome sequencing and annotation.</title>
        <authorList>
            <consortium name="The Broad Institute Genomics Platform"/>
            <consortium name="The Broad Institute Genome Sequencing Center for Infectious Disease"/>
            <person name="Wu L."/>
            <person name="Ma J."/>
        </authorList>
    </citation>
    <scope>NUCLEOTIDE SEQUENCE [LARGE SCALE GENOMIC DNA]</scope>
    <source>
        <strain evidence="5">NBRC 110608</strain>
    </source>
</reference>
<dbReference type="Proteomes" id="UP001321421">
    <property type="component" value="Chromosome"/>
</dbReference>
<dbReference type="Pfam" id="PF00275">
    <property type="entry name" value="EPSP_synthase"/>
    <property type="match status" value="1"/>
</dbReference>
<protein>
    <recommendedName>
        <fullName evidence="3">Enolpyruvate transferase domain-containing protein</fullName>
    </recommendedName>
</protein>
<dbReference type="SUPFAM" id="SSF55205">
    <property type="entry name" value="EPT/RTPC-like"/>
    <property type="match status" value="1"/>
</dbReference>
<dbReference type="EMBL" id="AP027735">
    <property type="protein sequence ID" value="BDZ57182.1"/>
    <property type="molecule type" value="Genomic_DNA"/>
</dbReference>
<feature type="region of interest" description="Disordered" evidence="2">
    <location>
        <begin position="76"/>
        <end position="100"/>
    </location>
</feature>
<dbReference type="InterPro" id="IPR001986">
    <property type="entry name" value="Enolpyruvate_Tfrase_dom"/>
</dbReference>
<keyword evidence="1" id="KW-0808">Transferase</keyword>
<proteinExistence type="predicted"/>
<dbReference type="Gene3D" id="3.65.10.10">
    <property type="entry name" value="Enolpyruvate transferase domain"/>
    <property type="match status" value="1"/>
</dbReference>
<keyword evidence="5" id="KW-1185">Reference proteome</keyword>
<accession>A0ABN6YMM3</accession>
<dbReference type="InterPro" id="IPR036968">
    <property type="entry name" value="Enolpyruvate_Tfrase_sf"/>
</dbReference>
<evidence type="ECO:0000256" key="1">
    <source>
        <dbReference type="ARBA" id="ARBA00022679"/>
    </source>
</evidence>
<evidence type="ECO:0000313" key="4">
    <source>
        <dbReference type="EMBL" id="BDZ57182.1"/>
    </source>
</evidence>
<sequence length="100" mass="9988">MRVPAWPQFTTQAGDAIRDILDAMGADVALTRDGLTVSGTGEIVGIDIDLHDVGELTPVVAALAALADSPRTCAASRTCAGTRPTGSPPSPPSSTGSAAT</sequence>
<gene>
    <name evidence="4" type="ORF">GCM10025872_08390</name>
</gene>
<name>A0ABN6YMM3_9MICO</name>
<evidence type="ECO:0000259" key="3">
    <source>
        <dbReference type="Pfam" id="PF00275"/>
    </source>
</evidence>
<feature type="domain" description="Enolpyruvate transferase" evidence="3">
    <location>
        <begin position="3"/>
        <end position="70"/>
    </location>
</feature>
<evidence type="ECO:0000256" key="2">
    <source>
        <dbReference type="SAM" id="MobiDB-lite"/>
    </source>
</evidence>
<dbReference type="InterPro" id="IPR013792">
    <property type="entry name" value="RNA3'P_cycl/enolpyr_Trfase_a/b"/>
</dbReference>
<organism evidence="4 5">
    <name type="scientific">Barrientosiimonas endolithica</name>
    <dbReference type="NCBI Taxonomy" id="1535208"/>
    <lineage>
        <taxon>Bacteria</taxon>
        <taxon>Bacillati</taxon>
        <taxon>Actinomycetota</taxon>
        <taxon>Actinomycetes</taxon>
        <taxon>Micrococcales</taxon>
        <taxon>Dermacoccaceae</taxon>
        <taxon>Barrientosiimonas</taxon>
    </lineage>
</organism>
<evidence type="ECO:0000313" key="5">
    <source>
        <dbReference type="Proteomes" id="UP001321421"/>
    </source>
</evidence>